<dbReference type="PROSITE" id="PS00670">
    <property type="entry name" value="D_2_HYDROXYACID_DH_2"/>
    <property type="match status" value="1"/>
</dbReference>
<reference evidence="7 8" key="1">
    <citation type="submission" date="2018-04" db="EMBL/GenBank/DDBJ databases">
        <title>Sphingobacterium sp. M46 Genome.</title>
        <authorList>
            <person name="Cheng J."/>
            <person name="Li Y."/>
        </authorList>
    </citation>
    <scope>NUCLEOTIDE SEQUENCE [LARGE SCALE GENOMIC DNA]</scope>
    <source>
        <strain evidence="7 8">M46</strain>
    </source>
</reference>
<dbReference type="Pfam" id="PF02826">
    <property type="entry name" value="2-Hacid_dh_C"/>
    <property type="match status" value="1"/>
</dbReference>
<dbReference type="InterPro" id="IPR036291">
    <property type="entry name" value="NAD(P)-bd_dom_sf"/>
</dbReference>
<evidence type="ECO:0000313" key="7">
    <source>
        <dbReference type="EMBL" id="PUV25539.1"/>
    </source>
</evidence>
<dbReference type="SUPFAM" id="SSF52283">
    <property type="entry name" value="Formate/glycerate dehydrogenase catalytic domain-like"/>
    <property type="match status" value="1"/>
</dbReference>
<dbReference type="Proteomes" id="UP000250831">
    <property type="component" value="Unassembled WGS sequence"/>
</dbReference>
<dbReference type="GO" id="GO:0008720">
    <property type="term" value="F:D-lactate dehydrogenase (NAD+) activity"/>
    <property type="evidence" value="ECO:0007669"/>
    <property type="project" value="TreeGrafter"/>
</dbReference>
<dbReference type="SUPFAM" id="SSF51735">
    <property type="entry name" value="NAD(P)-binding Rossmann-fold domains"/>
    <property type="match status" value="1"/>
</dbReference>
<dbReference type="InterPro" id="IPR006140">
    <property type="entry name" value="D-isomer_DH_NAD-bd"/>
</dbReference>
<comment type="caution">
    <text evidence="7">The sequence shown here is derived from an EMBL/GenBank/DDBJ whole genome shotgun (WGS) entry which is preliminary data.</text>
</comment>
<dbReference type="PANTHER" id="PTHR43026:SF1">
    <property type="entry name" value="2-HYDROXYACID DEHYDROGENASE HOMOLOG 1-RELATED"/>
    <property type="match status" value="1"/>
</dbReference>
<dbReference type="InterPro" id="IPR058205">
    <property type="entry name" value="D-LDH-like"/>
</dbReference>
<dbReference type="InterPro" id="IPR006139">
    <property type="entry name" value="D-isomer_2_OHA_DH_cat_dom"/>
</dbReference>
<comment type="similarity">
    <text evidence="1 4">Belongs to the D-isomer specific 2-hydroxyacid dehydrogenase family.</text>
</comment>
<sequence length="330" mass="36889">MKIAFFSTKPYDKVFFERENETYGFQFSFYETHLGPHIVNAIGNEEVVCVFVNDKLNRQVIEVLAQKGIKLIALRCAGFNNVDLAAAKEFGIQVCRVPAYSPEAVAEHTMAMLLTLNRKTHKAYNRVREQNFSLNGLLGFNIHQKKIGVIGTGKIGKAFIRIAQGFGAEVIAFDLYPDQDLIKAGVQYTSLDQLFKDSDIISLHCPLTPDNHYLINKESLAKMKDGVTIINTSRGNLIHTNDAITALKEHKIGLLGIDVYEQEEKLFFKDLSATIIEDDTIQLLMSFPNVLVTAHQAFFTTEALTQISQRTLKSIADILATGTTDNEVIL</sequence>
<keyword evidence="2 4" id="KW-0560">Oxidoreductase</keyword>
<dbReference type="Gene3D" id="3.40.50.720">
    <property type="entry name" value="NAD(P)-binding Rossmann-like Domain"/>
    <property type="match status" value="2"/>
</dbReference>
<evidence type="ECO:0000259" key="5">
    <source>
        <dbReference type="Pfam" id="PF00389"/>
    </source>
</evidence>
<name>A0A363NXK9_9SPHI</name>
<feature type="domain" description="D-isomer specific 2-hydroxyacid dehydrogenase catalytic" evidence="5">
    <location>
        <begin position="4"/>
        <end position="328"/>
    </location>
</feature>
<evidence type="ECO:0000313" key="8">
    <source>
        <dbReference type="Proteomes" id="UP000250831"/>
    </source>
</evidence>
<evidence type="ECO:0000256" key="3">
    <source>
        <dbReference type="ARBA" id="ARBA00023027"/>
    </source>
</evidence>
<gene>
    <name evidence="7" type="ORF">DCO56_00660</name>
</gene>
<evidence type="ECO:0000259" key="6">
    <source>
        <dbReference type="Pfam" id="PF02826"/>
    </source>
</evidence>
<dbReference type="CDD" id="cd12183">
    <property type="entry name" value="LDH_like_2"/>
    <property type="match status" value="1"/>
</dbReference>
<dbReference type="EMBL" id="QCXX01000001">
    <property type="protein sequence ID" value="PUV25539.1"/>
    <property type="molecule type" value="Genomic_DNA"/>
</dbReference>
<dbReference type="OrthoDB" id="1522997at2"/>
<dbReference type="InterPro" id="IPR029753">
    <property type="entry name" value="D-isomer_DH_CS"/>
</dbReference>
<dbReference type="PROSITE" id="PS00065">
    <property type="entry name" value="D_2_HYDROXYACID_DH_1"/>
    <property type="match status" value="1"/>
</dbReference>
<proteinExistence type="inferred from homology"/>
<dbReference type="AlphaFoldDB" id="A0A363NXK9"/>
<dbReference type="InterPro" id="IPR029752">
    <property type="entry name" value="D-isomer_DH_CS1"/>
</dbReference>
<evidence type="ECO:0000256" key="1">
    <source>
        <dbReference type="ARBA" id="ARBA00005854"/>
    </source>
</evidence>
<evidence type="ECO:0000256" key="2">
    <source>
        <dbReference type="ARBA" id="ARBA00023002"/>
    </source>
</evidence>
<protein>
    <submittedName>
        <fullName evidence="7">Hydroxyacid dehydrogenase</fullName>
    </submittedName>
</protein>
<dbReference type="RefSeq" id="WP_108631860.1">
    <property type="nucleotide sequence ID" value="NZ_QCXX01000001.1"/>
</dbReference>
<dbReference type="PANTHER" id="PTHR43026">
    <property type="entry name" value="2-HYDROXYACID DEHYDROGENASE HOMOLOG 1-RELATED"/>
    <property type="match status" value="1"/>
</dbReference>
<evidence type="ECO:0000256" key="4">
    <source>
        <dbReference type="RuleBase" id="RU003719"/>
    </source>
</evidence>
<feature type="domain" description="D-isomer specific 2-hydroxyacid dehydrogenase NAD-binding" evidence="6">
    <location>
        <begin position="110"/>
        <end position="297"/>
    </location>
</feature>
<keyword evidence="8" id="KW-1185">Reference proteome</keyword>
<keyword evidence="3" id="KW-0520">NAD</keyword>
<dbReference type="GO" id="GO:0051287">
    <property type="term" value="F:NAD binding"/>
    <property type="evidence" value="ECO:0007669"/>
    <property type="project" value="InterPro"/>
</dbReference>
<accession>A0A363NXK9</accession>
<dbReference type="FunFam" id="3.40.50.720:FF:000292">
    <property type="entry name" value="Putative D-lactate dehydrogenase"/>
    <property type="match status" value="1"/>
</dbReference>
<dbReference type="Pfam" id="PF00389">
    <property type="entry name" value="2-Hacid_dh"/>
    <property type="match status" value="1"/>
</dbReference>
<organism evidence="7 8">
    <name type="scientific">Sphingobacterium athyrii</name>
    <dbReference type="NCBI Taxonomy" id="2152717"/>
    <lineage>
        <taxon>Bacteria</taxon>
        <taxon>Pseudomonadati</taxon>
        <taxon>Bacteroidota</taxon>
        <taxon>Sphingobacteriia</taxon>
        <taxon>Sphingobacteriales</taxon>
        <taxon>Sphingobacteriaceae</taxon>
        <taxon>Sphingobacterium</taxon>
    </lineage>
</organism>